<dbReference type="SUPFAM" id="SSF52833">
    <property type="entry name" value="Thioredoxin-like"/>
    <property type="match status" value="1"/>
</dbReference>
<evidence type="ECO:0008006" key="3">
    <source>
        <dbReference type="Google" id="ProtNLM"/>
    </source>
</evidence>
<proteinExistence type="predicted"/>
<sequence length="92" mass="9986">MKTSELKSAGRKCDKLGLGQAERTLLVCMDRKTAKCAGSKQMQQVWKHLKRRLKELKLDQRGGIVQIKTGCVGICKGGPIQGDCATIGNLGD</sequence>
<dbReference type="RefSeq" id="WP_149752966.1">
    <property type="nucleotide sequence ID" value="NZ_VRLW01000001.1"/>
</dbReference>
<protein>
    <recommendedName>
        <fullName evidence="3">Ferredoxin, 2Fe-2S</fullName>
    </recommendedName>
</protein>
<dbReference type="CDD" id="cd02980">
    <property type="entry name" value="TRX_Fd_family"/>
    <property type="match status" value="1"/>
</dbReference>
<evidence type="ECO:0000313" key="2">
    <source>
        <dbReference type="Proteomes" id="UP000322699"/>
    </source>
</evidence>
<dbReference type="AlphaFoldDB" id="A0A5B1CP92"/>
<keyword evidence="2" id="KW-1185">Reference proteome</keyword>
<organism evidence="1 2">
    <name type="scientific">Rubripirellula obstinata</name>
    <dbReference type="NCBI Taxonomy" id="406547"/>
    <lineage>
        <taxon>Bacteria</taxon>
        <taxon>Pseudomonadati</taxon>
        <taxon>Planctomycetota</taxon>
        <taxon>Planctomycetia</taxon>
        <taxon>Pirellulales</taxon>
        <taxon>Pirellulaceae</taxon>
        <taxon>Rubripirellula</taxon>
    </lineage>
</organism>
<comment type="caution">
    <text evidence="1">The sequence shown here is derived from an EMBL/GenBank/DDBJ whole genome shotgun (WGS) entry which is preliminary data.</text>
</comment>
<dbReference type="Proteomes" id="UP000322699">
    <property type="component" value="Unassembled WGS sequence"/>
</dbReference>
<reference evidence="1 2" key="1">
    <citation type="submission" date="2019-08" db="EMBL/GenBank/DDBJ databases">
        <title>Deep-cultivation of Planctomycetes and their phenomic and genomic characterization uncovers novel biology.</title>
        <authorList>
            <person name="Wiegand S."/>
            <person name="Jogler M."/>
            <person name="Boedeker C."/>
            <person name="Pinto D."/>
            <person name="Vollmers J."/>
            <person name="Rivas-Marin E."/>
            <person name="Kohn T."/>
            <person name="Peeters S.H."/>
            <person name="Heuer A."/>
            <person name="Rast P."/>
            <person name="Oberbeckmann S."/>
            <person name="Bunk B."/>
            <person name="Jeske O."/>
            <person name="Meyerdierks A."/>
            <person name="Storesund J.E."/>
            <person name="Kallscheuer N."/>
            <person name="Luecker S."/>
            <person name="Lage O.M."/>
            <person name="Pohl T."/>
            <person name="Merkel B.J."/>
            <person name="Hornburger P."/>
            <person name="Mueller R.-W."/>
            <person name="Bruemmer F."/>
            <person name="Labrenz M."/>
            <person name="Spormann A.M."/>
            <person name="Op Den Camp H."/>
            <person name="Overmann J."/>
            <person name="Amann R."/>
            <person name="Jetten M.S.M."/>
            <person name="Mascher T."/>
            <person name="Medema M.H."/>
            <person name="Devos D.P."/>
            <person name="Kaster A.-K."/>
            <person name="Ovreas L."/>
            <person name="Rohde M."/>
            <person name="Galperin M.Y."/>
            <person name="Jogler C."/>
        </authorList>
    </citation>
    <scope>NUCLEOTIDE SEQUENCE [LARGE SCALE GENOMIC DNA]</scope>
    <source>
        <strain evidence="1 2">LF1</strain>
    </source>
</reference>
<dbReference type="InterPro" id="IPR036249">
    <property type="entry name" value="Thioredoxin-like_sf"/>
</dbReference>
<gene>
    <name evidence="1" type="ORF">LF1_43250</name>
</gene>
<name>A0A5B1CP92_9BACT</name>
<dbReference type="EMBL" id="VRLW01000001">
    <property type="protein sequence ID" value="KAA1261765.1"/>
    <property type="molecule type" value="Genomic_DNA"/>
</dbReference>
<evidence type="ECO:0000313" key="1">
    <source>
        <dbReference type="EMBL" id="KAA1261765.1"/>
    </source>
</evidence>
<dbReference type="Gene3D" id="3.40.30.10">
    <property type="entry name" value="Glutaredoxin"/>
    <property type="match status" value="1"/>
</dbReference>
<dbReference type="OrthoDB" id="9761899at2"/>
<accession>A0A5B1CP92</accession>